<proteinExistence type="predicted"/>
<dbReference type="Proteomes" id="UP001138793">
    <property type="component" value="Unassembled WGS sequence"/>
</dbReference>
<dbReference type="InterPro" id="IPR017941">
    <property type="entry name" value="Rieske_2Fe-2S"/>
</dbReference>
<accession>A0A9X1CBL0</accession>
<dbReference type="Gene3D" id="3.90.380.10">
    <property type="entry name" value="Naphthalene 1,2-dioxygenase Alpha Subunit, Chain A, domain 1"/>
    <property type="match status" value="1"/>
</dbReference>
<keyword evidence="4" id="KW-0560">Oxidoreductase</keyword>
<dbReference type="PRINTS" id="PR00090">
    <property type="entry name" value="RNGDIOXGNASE"/>
</dbReference>
<evidence type="ECO:0000256" key="2">
    <source>
        <dbReference type="ARBA" id="ARBA00022714"/>
    </source>
</evidence>
<evidence type="ECO:0000256" key="4">
    <source>
        <dbReference type="ARBA" id="ARBA00023002"/>
    </source>
</evidence>
<evidence type="ECO:0000259" key="7">
    <source>
        <dbReference type="PROSITE" id="PS51296"/>
    </source>
</evidence>
<keyword evidence="2" id="KW-0001">2Fe-2S</keyword>
<dbReference type="PROSITE" id="PS51296">
    <property type="entry name" value="RIESKE"/>
    <property type="match status" value="1"/>
</dbReference>
<dbReference type="CDD" id="cd03469">
    <property type="entry name" value="Rieske_RO_Alpha_N"/>
    <property type="match status" value="1"/>
</dbReference>
<dbReference type="InterPro" id="IPR001663">
    <property type="entry name" value="Rng_hydr_dOase-A"/>
</dbReference>
<reference evidence="8" key="1">
    <citation type="submission" date="2021-03" db="EMBL/GenBank/DDBJ databases">
        <title>Genomic Encyclopedia of Type Strains, Phase IV (KMG-IV): sequencing the most valuable type-strain genomes for metagenomic binning, comparative biology and taxonomic classification.</title>
        <authorList>
            <person name="Goeker M."/>
        </authorList>
    </citation>
    <scope>NUCLEOTIDE SEQUENCE</scope>
    <source>
        <strain evidence="8">DSM 107338</strain>
    </source>
</reference>
<evidence type="ECO:0000313" key="8">
    <source>
        <dbReference type="EMBL" id="MBP2077066.1"/>
    </source>
</evidence>
<dbReference type="SUPFAM" id="SSF50022">
    <property type="entry name" value="ISP domain"/>
    <property type="match status" value="1"/>
</dbReference>
<organism evidence="8 9">
    <name type="scientific">Oceanobacillus polygoni</name>
    <dbReference type="NCBI Taxonomy" id="1235259"/>
    <lineage>
        <taxon>Bacteria</taxon>
        <taxon>Bacillati</taxon>
        <taxon>Bacillota</taxon>
        <taxon>Bacilli</taxon>
        <taxon>Bacillales</taxon>
        <taxon>Bacillaceae</taxon>
        <taxon>Oceanobacillus</taxon>
    </lineage>
</organism>
<dbReference type="SUPFAM" id="SSF55961">
    <property type="entry name" value="Bet v1-like"/>
    <property type="match status" value="1"/>
</dbReference>
<comment type="caution">
    <text evidence="8">The sequence shown here is derived from an EMBL/GenBank/DDBJ whole genome shotgun (WGS) entry which is preliminary data.</text>
</comment>
<dbReference type="GO" id="GO:0004497">
    <property type="term" value="F:monooxygenase activity"/>
    <property type="evidence" value="ECO:0007669"/>
    <property type="project" value="UniProtKB-ARBA"/>
</dbReference>
<evidence type="ECO:0000256" key="1">
    <source>
        <dbReference type="ARBA" id="ARBA00001962"/>
    </source>
</evidence>
<sequence length="382" mass="43697">MTNQSVVKDKGDIRPRPTLKGELYTSPEIFELEKRNIFSESWLFVGYEYDVTEHGQYITTRMNDENVLVIRGKDNVLRAFLNVCRHRGATLCSEPSGTTKALRCPYHSWTYGLNGSLAGVPNANECREQLINNESYGLEKVNLEVWNGMIWINFSESPEPAEQSLNQQIIDRLGNLETFGRYQIPKLRVAHTKQYDVKANWKIIVENFQECYHCSSIHPELTDALPEFRSGVGTQNRVGAGASFKDGNEYFSISGKGSRPKLKGLLPEDDRLYYGMTIIPHVFINLTPDHVITHRIYPVSADRSIVICDWLFEPEEMAKSDFDPMDAVELFHRVNEQDFAACQWCHENMDSKAYKNGGILVPLEHHVSKFYNYVLESIGLKS</sequence>
<dbReference type="PANTHER" id="PTHR43756:SF5">
    <property type="entry name" value="CHOLINE MONOOXYGENASE, CHLOROPLASTIC"/>
    <property type="match status" value="1"/>
</dbReference>
<dbReference type="GO" id="GO:0016705">
    <property type="term" value="F:oxidoreductase activity, acting on paired donors, with incorporation or reduction of molecular oxygen"/>
    <property type="evidence" value="ECO:0007669"/>
    <property type="project" value="UniProtKB-ARBA"/>
</dbReference>
<dbReference type="Pfam" id="PF00355">
    <property type="entry name" value="Rieske"/>
    <property type="match status" value="1"/>
</dbReference>
<evidence type="ECO:0000313" key="9">
    <source>
        <dbReference type="Proteomes" id="UP001138793"/>
    </source>
</evidence>
<dbReference type="PANTHER" id="PTHR43756">
    <property type="entry name" value="CHOLINE MONOOXYGENASE, CHLOROPLASTIC"/>
    <property type="match status" value="1"/>
</dbReference>
<protein>
    <submittedName>
        <fullName evidence="8">Rieske 2Fe-2S family protein</fullName>
    </submittedName>
</protein>
<feature type="domain" description="Rieske" evidence="7">
    <location>
        <begin position="42"/>
        <end position="152"/>
    </location>
</feature>
<evidence type="ECO:0000256" key="5">
    <source>
        <dbReference type="ARBA" id="ARBA00023004"/>
    </source>
</evidence>
<dbReference type="GO" id="GO:0005506">
    <property type="term" value="F:iron ion binding"/>
    <property type="evidence" value="ECO:0007669"/>
    <property type="project" value="InterPro"/>
</dbReference>
<dbReference type="RefSeq" id="WP_149472899.1">
    <property type="nucleotide sequence ID" value="NZ_JAGGMB010000003.1"/>
</dbReference>
<dbReference type="CDD" id="cd08884">
    <property type="entry name" value="RHO_alpha_C_GbcA-like"/>
    <property type="match status" value="1"/>
</dbReference>
<dbReference type="EMBL" id="JAGGMB010000003">
    <property type="protein sequence ID" value="MBP2077066.1"/>
    <property type="molecule type" value="Genomic_DNA"/>
</dbReference>
<keyword evidence="6" id="KW-0411">Iron-sulfur</keyword>
<keyword evidence="3" id="KW-0479">Metal-binding</keyword>
<keyword evidence="9" id="KW-1185">Reference proteome</keyword>
<dbReference type="InterPro" id="IPR015879">
    <property type="entry name" value="Ring_hydroxy_dOase_asu_C_dom"/>
</dbReference>
<dbReference type="OrthoDB" id="9800776at2"/>
<dbReference type="GO" id="GO:0051537">
    <property type="term" value="F:2 iron, 2 sulfur cluster binding"/>
    <property type="evidence" value="ECO:0007669"/>
    <property type="project" value="UniProtKB-KW"/>
</dbReference>
<dbReference type="Gene3D" id="2.102.10.10">
    <property type="entry name" value="Rieske [2Fe-2S] iron-sulphur domain"/>
    <property type="match status" value="1"/>
</dbReference>
<gene>
    <name evidence="8" type="ORF">J2Z64_001297</name>
</gene>
<keyword evidence="5" id="KW-0408">Iron</keyword>
<comment type="cofactor">
    <cofactor evidence="1">
        <name>Fe cation</name>
        <dbReference type="ChEBI" id="CHEBI:24875"/>
    </cofactor>
</comment>
<dbReference type="Pfam" id="PF00848">
    <property type="entry name" value="Ring_hydroxyl_A"/>
    <property type="match status" value="1"/>
</dbReference>
<dbReference type="InterPro" id="IPR036922">
    <property type="entry name" value="Rieske_2Fe-2S_sf"/>
</dbReference>
<evidence type="ECO:0000256" key="6">
    <source>
        <dbReference type="ARBA" id="ARBA00023014"/>
    </source>
</evidence>
<evidence type="ECO:0000256" key="3">
    <source>
        <dbReference type="ARBA" id="ARBA00022723"/>
    </source>
</evidence>
<dbReference type="AlphaFoldDB" id="A0A9X1CBL0"/>
<name>A0A9X1CBL0_9BACI</name>